<evidence type="ECO:0000313" key="2">
    <source>
        <dbReference type="Proteomes" id="UP001140453"/>
    </source>
</evidence>
<gene>
    <name evidence="1" type="ORF">N0V93_008921</name>
</gene>
<sequence length="250" mass="27299">MEIDLSGIASYAGMQEWLSVAQEIGQQLRLKVLCLQGESPVDGLQDVADWGHGQDPTECLRLAREEAAAWMWPPLKEGAAAIALTAAGGQRIEGRRLELFMAKILCASSCIHGDSEHTVWYSIVNSGRTTVDESLPYQCHGLNRDHRFVLPDWYYNAPLGVETPAPAAEAFLSSGSGLTESEPWVEAILVPESTVGEDFTAPGADPFQPGMNIPRIRVHRLQACPKRPSLPVPDIELVYLLATVELARVV</sequence>
<dbReference type="EMBL" id="JAPEVB010000006">
    <property type="protein sequence ID" value="KAJ4386030.1"/>
    <property type="molecule type" value="Genomic_DNA"/>
</dbReference>
<dbReference type="AlphaFoldDB" id="A0A9W8YLS6"/>
<organism evidence="1 2">
    <name type="scientific">Gnomoniopsis smithogilvyi</name>
    <dbReference type="NCBI Taxonomy" id="1191159"/>
    <lineage>
        <taxon>Eukaryota</taxon>
        <taxon>Fungi</taxon>
        <taxon>Dikarya</taxon>
        <taxon>Ascomycota</taxon>
        <taxon>Pezizomycotina</taxon>
        <taxon>Sordariomycetes</taxon>
        <taxon>Sordariomycetidae</taxon>
        <taxon>Diaporthales</taxon>
        <taxon>Gnomoniaceae</taxon>
        <taxon>Gnomoniopsis</taxon>
    </lineage>
</organism>
<comment type="caution">
    <text evidence="1">The sequence shown here is derived from an EMBL/GenBank/DDBJ whole genome shotgun (WGS) entry which is preliminary data.</text>
</comment>
<proteinExistence type="predicted"/>
<protein>
    <submittedName>
        <fullName evidence="1">Uncharacterized protein</fullName>
    </submittedName>
</protein>
<accession>A0A9W8YLS6</accession>
<keyword evidence="2" id="KW-1185">Reference proteome</keyword>
<dbReference type="Proteomes" id="UP001140453">
    <property type="component" value="Unassembled WGS sequence"/>
</dbReference>
<reference evidence="1" key="1">
    <citation type="submission" date="2022-10" db="EMBL/GenBank/DDBJ databases">
        <title>Tapping the CABI collections for fungal endophytes: first genome assemblies for Collariella, Neodidymelliopsis, Ascochyta clinopodiicola, Didymella pomorum, Didymosphaeria variabile, Neocosmospora piperis and Neocucurbitaria cava.</title>
        <authorList>
            <person name="Hill R."/>
        </authorList>
    </citation>
    <scope>NUCLEOTIDE SEQUENCE</scope>
    <source>
        <strain evidence="1">IMI 355082</strain>
    </source>
</reference>
<evidence type="ECO:0000313" key="1">
    <source>
        <dbReference type="EMBL" id="KAJ4386030.1"/>
    </source>
</evidence>
<name>A0A9W8YLS6_9PEZI</name>